<reference evidence="1 2" key="1">
    <citation type="submission" date="2019-08" db="EMBL/GenBank/DDBJ databases">
        <authorList>
            <person name="Herpell B J."/>
        </authorList>
    </citation>
    <scope>NUCLEOTIDE SEQUENCE [LARGE SCALE GENOMIC DNA]</scope>
    <source>
        <strain evidence="2">Msb3</strain>
    </source>
</reference>
<dbReference type="KEGG" id="pdio:PDMSB3_2759.1"/>
<accession>A0A5Q4ZMZ8</accession>
<dbReference type="EMBL" id="LR699554">
    <property type="protein sequence ID" value="VVD34043.1"/>
    <property type="molecule type" value="Genomic_DNA"/>
</dbReference>
<evidence type="ECO:0000313" key="2">
    <source>
        <dbReference type="Proteomes" id="UP000325811"/>
    </source>
</evidence>
<keyword evidence="2" id="KW-1185">Reference proteome</keyword>
<protein>
    <submittedName>
        <fullName evidence="1">Uncharacterized protein</fullName>
    </submittedName>
</protein>
<organism evidence="1 2">
    <name type="scientific">Paraburkholderia dioscoreae</name>
    <dbReference type="NCBI Taxonomy" id="2604047"/>
    <lineage>
        <taxon>Bacteria</taxon>
        <taxon>Pseudomonadati</taxon>
        <taxon>Pseudomonadota</taxon>
        <taxon>Betaproteobacteria</taxon>
        <taxon>Burkholderiales</taxon>
        <taxon>Burkholderiaceae</taxon>
        <taxon>Paraburkholderia</taxon>
    </lineage>
</organism>
<proteinExistence type="predicted"/>
<dbReference type="AlphaFoldDB" id="A0A5Q4ZMZ8"/>
<name>A0A5Q4ZMZ8_9BURK</name>
<evidence type="ECO:0000313" key="1">
    <source>
        <dbReference type="EMBL" id="VVD34043.1"/>
    </source>
</evidence>
<dbReference type="Proteomes" id="UP000325811">
    <property type="component" value="Chromosome II"/>
</dbReference>
<gene>
    <name evidence="1" type="ORF">PDMSB3_2759</name>
</gene>
<sequence>MSAGLLISLFIMRAPLTGTWCDVQQNLFRPAQTLSHFTSHHAFAAVA</sequence>